<name>A0A1G9VHC2_9ACTN</name>
<evidence type="ECO:0000256" key="1">
    <source>
        <dbReference type="ARBA" id="ARBA00008676"/>
    </source>
</evidence>
<protein>
    <recommendedName>
        <fullName evidence="3">3-methyl-2-oxobutanoate hydroxymethyltransferase</fullName>
        <ecNumber evidence="3">2.1.2.11</ecNumber>
    </recommendedName>
</protein>
<dbReference type="Pfam" id="PF02548">
    <property type="entry name" value="Pantoate_transf"/>
    <property type="match status" value="1"/>
</dbReference>
<reference evidence="7 8" key="1">
    <citation type="submission" date="2016-10" db="EMBL/GenBank/DDBJ databases">
        <authorList>
            <person name="de Groot N.N."/>
        </authorList>
    </citation>
    <scope>NUCLEOTIDE SEQUENCE [LARGE SCALE GENOMIC DNA]</scope>
    <source>
        <strain evidence="7 8">CGMCC 4.2022</strain>
    </source>
</reference>
<comment type="subunit">
    <text evidence="2">Homodecamer; pentamer of dimers.</text>
</comment>
<evidence type="ECO:0000256" key="3">
    <source>
        <dbReference type="ARBA" id="ARBA00012618"/>
    </source>
</evidence>
<dbReference type="EC" id="2.1.2.11" evidence="3"/>
<dbReference type="InterPro" id="IPR040442">
    <property type="entry name" value="Pyrv_kinase-like_dom_sf"/>
</dbReference>
<gene>
    <name evidence="7" type="ORF">SAMN05216259_101265</name>
</gene>
<dbReference type="AlphaFoldDB" id="A0A1G9VHC2"/>
<dbReference type="GO" id="GO:0015940">
    <property type="term" value="P:pantothenate biosynthetic process"/>
    <property type="evidence" value="ECO:0007669"/>
    <property type="project" value="UniProtKB-KW"/>
</dbReference>
<keyword evidence="7" id="KW-0489">Methyltransferase</keyword>
<evidence type="ECO:0000256" key="5">
    <source>
        <dbReference type="ARBA" id="ARBA00022679"/>
    </source>
</evidence>
<evidence type="ECO:0000313" key="8">
    <source>
        <dbReference type="Proteomes" id="UP000199341"/>
    </source>
</evidence>
<comment type="similarity">
    <text evidence="1">Belongs to the PanB family.</text>
</comment>
<dbReference type="InterPro" id="IPR003700">
    <property type="entry name" value="Pantoate_hydroxy_MeTrfase"/>
</dbReference>
<accession>A0A1G9VHC2</accession>
<dbReference type="GO" id="GO:0032259">
    <property type="term" value="P:methylation"/>
    <property type="evidence" value="ECO:0007669"/>
    <property type="project" value="UniProtKB-KW"/>
</dbReference>
<dbReference type="STRING" id="310781.SAMN05216259_101265"/>
<evidence type="ECO:0000256" key="4">
    <source>
        <dbReference type="ARBA" id="ARBA00022655"/>
    </source>
</evidence>
<sequence>MHWVPPSRARPPAGSAQNEGEMSGRITPQTLQRMKDDGRKIVGVVAWDYQIARIVDRAGVEVVSVGDTVGVNLWGHANPFEITMDEMVVVARAVRRGVERALVSVDFPFGPLQEGTASALAAAVRFVKEAGVDMVKLDAAADHLAAVEAISAAGIPVFAQFGITPQTALRYGVEYRAIPSGADQVPVEMQDAMVEEAKQLEEAGAVLLNFTNSGPVVGAAVAAAVSVPVVGGFGGGPWLDGRMRMAHAAIGYAADALDNPPATYANVARTTLEAISAYAEDVRSARQIAGGIPVPPPAG</sequence>
<evidence type="ECO:0000313" key="7">
    <source>
        <dbReference type="EMBL" id="SDM71215.1"/>
    </source>
</evidence>
<dbReference type="PANTHER" id="PTHR20881">
    <property type="entry name" value="3-METHYL-2-OXOBUTANOATE HYDROXYMETHYLTRANSFERASE"/>
    <property type="match status" value="1"/>
</dbReference>
<dbReference type="SUPFAM" id="SSF51621">
    <property type="entry name" value="Phosphoenolpyruvate/pyruvate domain"/>
    <property type="match status" value="1"/>
</dbReference>
<dbReference type="GO" id="GO:0003864">
    <property type="term" value="F:3-methyl-2-oxobutanoate hydroxymethyltransferase activity"/>
    <property type="evidence" value="ECO:0007669"/>
    <property type="project" value="UniProtKB-EC"/>
</dbReference>
<keyword evidence="4" id="KW-0566">Pantothenate biosynthesis</keyword>
<keyword evidence="5 7" id="KW-0808">Transferase</keyword>
<evidence type="ECO:0000256" key="6">
    <source>
        <dbReference type="SAM" id="MobiDB-lite"/>
    </source>
</evidence>
<feature type="compositionally biased region" description="Low complexity" evidence="6">
    <location>
        <begin position="1"/>
        <end position="16"/>
    </location>
</feature>
<keyword evidence="8" id="KW-1185">Reference proteome</keyword>
<evidence type="ECO:0000256" key="2">
    <source>
        <dbReference type="ARBA" id="ARBA00011424"/>
    </source>
</evidence>
<dbReference type="InterPro" id="IPR015813">
    <property type="entry name" value="Pyrv/PenolPyrv_kinase-like_dom"/>
</dbReference>
<organism evidence="7 8">
    <name type="scientific">Actinacidiphila guanduensis</name>
    <dbReference type="NCBI Taxonomy" id="310781"/>
    <lineage>
        <taxon>Bacteria</taxon>
        <taxon>Bacillati</taxon>
        <taxon>Actinomycetota</taxon>
        <taxon>Actinomycetes</taxon>
        <taxon>Kitasatosporales</taxon>
        <taxon>Streptomycetaceae</taxon>
        <taxon>Actinacidiphila</taxon>
    </lineage>
</organism>
<feature type="region of interest" description="Disordered" evidence="6">
    <location>
        <begin position="1"/>
        <end position="27"/>
    </location>
</feature>
<dbReference type="EMBL" id="FNIE01000001">
    <property type="protein sequence ID" value="SDM71215.1"/>
    <property type="molecule type" value="Genomic_DNA"/>
</dbReference>
<dbReference type="PANTHER" id="PTHR20881:SF0">
    <property type="entry name" value="3-METHYL-2-OXOBUTANOATE HYDROXYMETHYLTRANSFERASE"/>
    <property type="match status" value="1"/>
</dbReference>
<proteinExistence type="inferred from homology"/>
<dbReference type="GO" id="GO:0000287">
    <property type="term" value="F:magnesium ion binding"/>
    <property type="evidence" value="ECO:0007669"/>
    <property type="project" value="TreeGrafter"/>
</dbReference>
<dbReference type="GO" id="GO:0005737">
    <property type="term" value="C:cytoplasm"/>
    <property type="evidence" value="ECO:0007669"/>
    <property type="project" value="TreeGrafter"/>
</dbReference>
<dbReference type="Proteomes" id="UP000199341">
    <property type="component" value="Unassembled WGS sequence"/>
</dbReference>
<dbReference type="Gene3D" id="3.20.20.60">
    <property type="entry name" value="Phosphoenolpyruvate-binding domains"/>
    <property type="match status" value="1"/>
</dbReference>
<dbReference type="GO" id="GO:0008168">
    <property type="term" value="F:methyltransferase activity"/>
    <property type="evidence" value="ECO:0007669"/>
    <property type="project" value="UniProtKB-KW"/>
</dbReference>